<evidence type="ECO:0000256" key="1">
    <source>
        <dbReference type="SAM" id="MobiDB-lite"/>
    </source>
</evidence>
<feature type="compositionally biased region" description="Low complexity" evidence="1">
    <location>
        <begin position="263"/>
        <end position="284"/>
    </location>
</feature>
<name>A0A5J9SY99_9POAL</name>
<dbReference type="Proteomes" id="UP000324897">
    <property type="component" value="Unassembled WGS sequence"/>
</dbReference>
<dbReference type="InterPro" id="IPR022059">
    <property type="entry name" value="DUF3615"/>
</dbReference>
<comment type="caution">
    <text evidence="3">The sequence shown here is derived from an EMBL/GenBank/DDBJ whole genome shotgun (WGS) entry which is preliminary data.</text>
</comment>
<reference evidence="3 4" key="1">
    <citation type="journal article" date="2019" name="Sci. Rep.">
        <title>A high-quality genome of Eragrostis curvula grass provides insights into Poaceae evolution and supports new strategies to enhance forage quality.</title>
        <authorList>
            <person name="Carballo J."/>
            <person name="Santos B.A.C.M."/>
            <person name="Zappacosta D."/>
            <person name="Garbus I."/>
            <person name="Selva J.P."/>
            <person name="Gallo C.A."/>
            <person name="Diaz A."/>
            <person name="Albertini E."/>
            <person name="Caccamo M."/>
            <person name="Echenique V."/>
        </authorList>
    </citation>
    <scope>NUCLEOTIDE SEQUENCE [LARGE SCALE GENOMIC DNA]</scope>
    <source>
        <strain evidence="4">cv. Victoria</strain>
        <tissue evidence="3">Leaf</tissue>
    </source>
</reference>
<feature type="region of interest" description="Disordered" evidence="1">
    <location>
        <begin position="263"/>
        <end position="291"/>
    </location>
</feature>
<proteinExistence type="predicted"/>
<feature type="compositionally biased region" description="Polar residues" evidence="1">
    <location>
        <begin position="49"/>
        <end position="60"/>
    </location>
</feature>
<gene>
    <name evidence="3" type="ORF">EJB05_50511</name>
</gene>
<dbReference type="PANTHER" id="PTHR33326:SF14">
    <property type="entry name" value="EXPRESSED PROTEIN"/>
    <property type="match status" value="1"/>
</dbReference>
<dbReference type="EMBL" id="RWGY01000127">
    <property type="protein sequence ID" value="TVU03932.1"/>
    <property type="molecule type" value="Genomic_DNA"/>
</dbReference>
<evidence type="ECO:0000313" key="3">
    <source>
        <dbReference type="EMBL" id="TVU03932.1"/>
    </source>
</evidence>
<evidence type="ECO:0000313" key="4">
    <source>
        <dbReference type="Proteomes" id="UP000324897"/>
    </source>
</evidence>
<organism evidence="3 4">
    <name type="scientific">Eragrostis curvula</name>
    <name type="common">weeping love grass</name>
    <dbReference type="NCBI Taxonomy" id="38414"/>
    <lineage>
        <taxon>Eukaryota</taxon>
        <taxon>Viridiplantae</taxon>
        <taxon>Streptophyta</taxon>
        <taxon>Embryophyta</taxon>
        <taxon>Tracheophyta</taxon>
        <taxon>Spermatophyta</taxon>
        <taxon>Magnoliopsida</taxon>
        <taxon>Liliopsida</taxon>
        <taxon>Poales</taxon>
        <taxon>Poaceae</taxon>
        <taxon>PACMAD clade</taxon>
        <taxon>Chloridoideae</taxon>
        <taxon>Eragrostideae</taxon>
        <taxon>Eragrostidinae</taxon>
        <taxon>Eragrostis</taxon>
    </lineage>
</organism>
<dbReference type="Gramene" id="TVU03932">
    <property type="protein sequence ID" value="TVU03932"/>
    <property type="gene ID" value="EJB05_50511"/>
</dbReference>
<accession>A0A5J9SY99</accession>
<dbReference type="PANTHER" id="PTHR33326">
    <property type="entry name" value="OS05G0543800 PROTEIN"/>
    <property type="match status" value="1"/>
</dbReference>
<keyword evidence="4" id="KW-1185">Reference proteome</keyword>
<evidence type="ECO:0000259" key="2">
    <source>
        <dbReference type="Pfam" id="PF12274"/>
    </source>
</evidence>
<dbReference type="OrthoDB" id="684795at2759"/>
<dbReference type="Pfam" id="PF12274">
    <property type="entry name" value="DUF3615"/>
    <property type="match status" value="1"/>
</dbReference>
<dbReference type="AlphaFoldDB" id="A0A5J9SY99"/>
<feature type="domain" description="DUF3615" evidence="2">
    <location>
        <begin position="308"/>
        <end position="407"/>
    </location>
</feature>
<sequence>MDSSRSNARLPGAERTGSRTRIRQSALYADRPRRSRHRRSARNLEHSSDVSSSELEVTNPATFEALSVRDSTMFPSEIEEHPIEVGSSELGQAVTDLPRLEALSLMSELPLLTPEETSEESDDEDHEDVDEELTDLPIIETLSENDTGAPLEVSEDYNELPGVYSCGQTFLLFNQPKGLSLSMVLGADSHFITVSDDEEEQTKPDSDVDSDEFQREMEEYLAARPCINLWETSGRTLASEHATPAHTAEWGTEPPSVIAQPAAEVQQQQETGSLQAPQQAPAAATQRHEASTEDIVRKGKTWMCEEVMLCFKKYLERSADFAGLEYKLDELCHQCFNVESYNKVFHHYNFKVMMKVPSSVDWILELYFAEVKQIFGRKYYFCCPLEPDEDGDCYACKNQGVEDLKHPSTGGFDMGSPGAKYSLW</sequence>
<feature type="region of interest" description="Disordered" evidence="1">
    <location>
        <begin position="1"/>
        <end position="60"/>
    </location>
</feature>
<protein>
    <recommendedName>
        <fullName evidence="2">DUF3615 domain-containing protein</fullName>
    </recommendedName>
</protein>